<dbReference type="Proteomes" id="UP000735302">
    <property type="component" value="Unassembled WGS sequence"/>
</dbReference>
<evidence type="ECO:0000313" key="2">
    <source>
        <dbReference type="Proteomes" id="UP000735302"/>
    </source>
</evidence>
<keyword evidence="2" id="KW-1185">Reference proteome</keyword>
<comment type="caution">
    <text evidence="1">The sequence shown here is derived from an EMBL/GenBank/DDBJ whole genome shotgun (WGS) entry which is preliminary data.</text>
</comment>
<organism evidence="1 2">
    <name type="scientific">Plakobranchus ocellatus</name>
    <dbReference type="NCBI Taxonomy" id="259542"/>
    <lineage>
        <taxon>Eukaryota</taxon>
        <taxon>Metazoa</taxon>
        <taxon>Spiralia</taxon>
        <taxon>Lophotrochozoa</taxon>
        <taxon>Mollusca</taxon>
        <taxon>Gastropoda</taxon>
        <taxon>Heterobranchia</taxon>
        <taxon>Euthyneura</taxon>
        <taxon>Panpulmonata</taxon>
        <taxon>Sacoglossa</taxon>
        <taxon>Placobranchoidea</taxon>
        <taxon>Plakobranchidae</taxon>
        <taxon>Plakobranchus</taxon>
    </lineage>
</organism>
<reference evidence="1 2" key="1">
    <citation type="journal article" date="2021" name="Elife">
        <title>Chloroplast acquisition without the gene transfer in kleptoplastic sea slugs, Plakobranchus ocellatus.</title>
        <authorList>
            <person name="Maeda T."/>
            <person name="Takahashi S."/>
            <person name="Yoshida T."/>
            <person name="Shimamura S."/>
            <person name="Takaki Y."/>
            <person name="Nagai Y."/>
            <person name="Toyoda A."/>
            <person name="Suzuki Y."/>
            <person name="Arimoto A."/>
            <person name="Ishii H."/>
            <person name="Satoh N."/>
            <person name="Nishiyama T."/>
            <person name="Hasebe M."/>
            <person name="Maruyama T."/>
            <person name="Minagawa J."/>
            <person name="Obokata J."/>
            <person name="Shigenobu S."/>
        </authorList>
    </citation>
    <scope>NUCLEOTIDE SEQUENCE [LARGE SCALE GENOMIC DNA]</scope>
</reference>
<sequence>MIPHAYYAKANRLQKNMFSFPEKKNLSQSSYTWRHNRELQELVIAKYNAKGLPGQPKATTQVFTLEVEPNPGAEVQLAWILRGKAYWMDVMTRNFQPISPNETNVLKSSKTEE</sequence>
<gene>
    <name evidence="1" type="ORF">PoB_000081500</name>
</gene>
<name>A0AAV3XUF7_9GAST</name>
<proteinExistence type="predicted"/>
<protein>
    <submittedName>
        <fullName evidence="1">Uncharacterized protein</fullName>
    </submittedName>
</protein>
<dbReference type="AlphaFoldDB" id="A0AAV3XUF7"/>
<evidence type="ECO:0000313" key="1">
    <source>
        <dbReference type="EMBL" id="GFN74309.1"/>
    </source>
</evidence>
<dbReference type="EMBL" id="BLXT01000074">
    <property type="protein sequence ID" value="GFN74309.1"/>
    <property type="molecule type" value="Genomic_DNA"/>
</dbReference>
<accession>A0AAV3XUF7</accession>